<keyword evidence="5" id="KW-1185">Reference proteome</keyword>
<name>A0A4S4MVB7_9APHY</name>
<protein>
    <submittedName>
        <fullName evidence="4">Uncharacterized protein</fullName>
    </submittedName>
</protein>
<dbReference type="OrthoDB" id="2686083at2759"/>
<comment type="caution">
    <text evidence="4">The sequence shown here is derived from an EMBL/GenBank/DDBJ whole genome shotgun (WGS) entry which is preliminary data.</text>
</comment>
<reference evidence="4 5" key="1">
    <citation type="submission" date="2019-02" db="EMBL/GenBank/DDBJ databases">
        <title>Genome sequencing of the rare red list fungi Antrodiella citrinella (Flaviporus citrinellus).</title>
        <authorList>
            <person name="Buettner E."/>
            <person name="Kellner H."/>
        </authorList>
    </citation>
    <scope>NUCLEOTIDE SEQUENCE [LARGE SCALE GENOMIC DNA]</scope>
    <source>
        <strain evidence="4 5">DSM 108506</strain>
    </source>
</reference>
<feature type="chain" id="PRO_5020924517" evidence="3">
    <location>
        <begin position="19"/>
        <end position="488"/>
    </location>
</feature>
<evidence type="ECO:0000313" key="5">
    <source>
        <dbReference type="Proteomes" id="UP000308730"/>
    </source>
</evidence>
<dbReference type="AlphaFoldDB" id="A0A4S4MVB7"/>
<feature type="region of interest" description="Disordered" evidence="1">
    <location>
        <begin position="321"/>
        <end position="340"/>
    </location>
</feature>
<feature type="compositionally biased region" description="Pro residues" evidence="1">
    <location>
        <begin position="328"/>
        <end position="338"/>
    </location>
</feature>
<evidence type="ECO:0000256" key="1">
    <source>
        <dbReference type="SAM" id="MobiDB-lite"/>
    </source>
</evidence>
<feature type="signal peptide" evidence="3">
    <location>
        <begin position="1"/>
        <end position="18"/>
    </location>
</feature>
<dbReference type="EMBL" id="SGPM01000137">
    <property type="protein sequence ID" value="THH29151.1"/>
    <property type="molecule type" value="Genomic_DNA"/>
</dbReference>
<evidence type="ECO:0000313" key="4">
    <source>
        <dbReference type="EMBL" id="THH29151.1"/>
    </source>
</evidence>
<feature type="transmembrane region" description="Helical" evidence="2">
    <location>
        <begin position="163"/>
        <end position="187"/>
    </location>
</feature>
<evidence type="ECO:0000256" key="2">
    <source>
        <dbReference type="SAM" id="Phobius"/>
    </source>
</evidence>
<sequence>MTLTILVSFSLLALVVTAHPIELIQDTPLETSGALQGVVQAIFQARASQLPECMTCENEEDIHIQFTSSEEQTDVLSALDDLDAIKGIVPIGLNGVLTDDEKKLYNILGSPRPGAGLDDLEGGESPLLEEMATSQEATSSKDEEDSIQELYTEISHYMPLRQVLTLTFSCLVALLSMGCIGFALYAFHYFWKSAGAETAWELIPRVEARDAVELVVDDDFASQFKGGKPPSYEHVPHRPSTPAIVIDTVFQESSLTHIHPHDLVINLDSDEDSDDEGLDGKFHDAVDRPSTPFRFVDGASPRIPVILVDEHADPDYLPLPGFRSPTPYSTPPPTPPRSPARRVVEMREATLLRPSSPISKPEWSIRAADAPALGLTGSDARTAPVPLPLPIRPRPSAPVQPATMLAIPGSLPLEHEMEMVERPRARRAYRSPIPELDIAFAMQLRPGLGLGADPAWIVRFLMAMFGWMTVLIGNGVPEPVRRDRRAIA</sequence>
<keyword evidence="3" id="KW-0732">Signal</keyword>
<evidence type="ECO:0000256" key="3">
    <source>
        <dbReference type="SAM" id="SignalP"/>
    </source>
</evidence>
<feature type="transmembrane region" description="Helical" evidence="2">
    <location>
        <begin position="456"/>
        <end position="476"/>
    </location>
</feature>
<proteinExistence type="predicted"/>
<keyword evidence="2" id="KW-0812">Transmembrane</keyword>
<organism evidence="4 5">
    <name type="scientific">Antrodiella citrinella</name>
    <dbReference type="NCBI Taxonomy" id="2447956"/>
    <lineage>
        <taxon>Eukaryota</taxon>
        <taxon>Fungi</taxon>
        <taxon>Dikarya</taxon>
        <taxon>Basidiomycota</taxon>
        <taxon>Agaricomycotina</taxon>
        <taxon>Agaricomycetes</taxon>
        <taxon>Polyporales</taxon>
        <taxon>Steccherinaceae</taxon>
        <taxon>Antrodiella</taxon>
    </lineage>
</organism>
<gene>
    <name evidence="4" type="ORF">EUX98_g5034</name>
</gene>
<keyword evidence="2" id="KW-1133">Transmembrane helix</keyword>
<keyword evidence="2" id="KW-0472">Membrane</keyword>
<accession>A0A4S4MVB7</accession>
<dbReference type="Proteomes" id="UP000308730">
    <property type="component" value="Unassembled WGS sequence"/>
</dbReference>